<keyword evidence="2" id="KW-1185">Reference proteome</keyword>
<sequence length="170" mass="18774">MTATCKLLRPSVCLWQPCRSMSTKTVSPIPFAVFGGESMMMVTPHLAEVVNNGVDMQVVKPGNVTFYFMKKTTAEAKTSPDAKRFDKNSLVGQTLRAGDIGELIGSSCEEVKINDKWNSENCLAVEKGVSEVHHHEVRRFTIQKDGSSQSVSCTMQEMAALQKMLEVNKN</sequence>
<protein>
    <submittedName>
        <fullName evidence="1">Uncharacterized protein</fullName>
    </submittedName>
</protein>
<dbReference type="AlphaFoldDB" id="C5KFM4"/>
<dbReference type="GeneID" id="9063831"/>
<evidence type="ECO:0000313" key="1">
    <source>
        <dbReference type="EMBL" id="EER16721.1"/>
    </source>
</evidence>
<organism evidence="2">
    <name type="scientific">Perkinsus marinus (strain ATCC 50983 / TXsc)</name>
    <dbReference type="NCBI Taxonomy" id="423536"/>
    <lineage>
        <taxon>Eukaryota</taxon>
        <taxon>Sar</taxon>
        <taxon>Alveolata</taxon>
        <taxon>Perkinsozoa</taxon>
        <taxon>Perkinsea</taxon>
        <taxon>Perkinsida</taxon>
        <taxon>Perkinsidae</taxon>
        <taxon>Perkinsus</taxon>
    </lineage>
</organism>
<dbReference type="InParanoid" id="C5KFM4"/>
<dbReference type="Proteomes" id="UP000007800">
    <property type="component" value="Unassembled WGS sequence"/>
</dbReference>
<dbReference type="EMBL" id="GG672752">
    <property type="protein sequence ID" value="EER16721.1"/>
    <property type="molecule type" value="Genomic_DNA"/>
</dbReference>
<dbReference type="OMA" id="NCLAVEK"/>
<dbReference type="RefSeq" id="XP_002784925.1">
    <property type="nucleotide sequence ID" value="XM_002784879.1"/>
</dbReference>
<reference evidence="1 2" key="1">
    <citation type="submission" date="2008-07" db="EMBL/GenBank/DDBJ databases">
        <authorList>
            <person name="El-Sayed N."/>
            <person name="Caler E."/>
            <person name="Inman J."/>
            <person name="Amedeo P."/>
            <person name="Hass B."/>
            <person name="Wortman J."/>
        </authorList>
    </citation>
    <scope>NUCLEOTIDE SEQUENCE [LARGE SCALE GENOMIC DNA]</scope>
    <source>
        <strain evidence="2">ATCC 50983 / TXsc</strain>
    </source>
</reference>
<dbReference type="OrthoDB" id="412599at2759"/>
<accession>C5KFM4</accession>
<evidence type="ECO:0000313" key="2">
    <source>
        <dbReference type="Proteomes" id="UP000007800"/>
    </source>
</evidence>
<gene>
    <name evidence="1" type="ORF">Pmar_PMAR022568</name>
</gene>
<proteinExistence type="predicted"/>
<name>C5KFM4_PERM5</name>